<dbReference type="SMART" id="SM00848">
    <property type="entry name" value="Inhibitor_I29"/>
    <property type="match status" value="1"/>
</dbReference>
<keyword evidence="4" id="KW-0788">Thiol protease</keyword>
<evidence type="ECO:0000256" key="7">
    <source>
        <dbReference type="SAM" id="SignalP"/>
    </source>
</evidence>
<evidence type="ECO:0000259" key="9">
    <source>
        <dbReference type="SMART" id="SM00848"/>
    </source>
</evidence>
<evidence type="ECO:0000256" key="2">
    <source>
        <dbReference type="ARBA" id="ARBA00022670"/>
    </source>
</evidence>
<feature type="domain" description="Peptidase C1A papain C-terminal" evidence="8">
    <location>
        <begin position="119"/>
        <end position="332"/>
    </location>
</feature>
<comment type="similarity">
    <text evidence="1">Belongs to the peptidase C1 family.</text>
</comment>
<dbReference type="Proteomes" id="UP001549921">
    <property type="component" value="Unassembled WGS sequence"/>
</dbReference>
<keyword evidence="6" id="KW-1015">Disulfide bond</keyword>
<evidence type="ECO:0000259" key="8">
    <source>
        <dbReference type="SMART" id="SM00645"/>
    </source>
</evidence>
<gene>
    <name evidence="10" type="ORF">ABMA28_013860</name>
</gene>
<keyword evidence="3" id="KW-0378">Hydrolase</keyword>
<dbReference type="InterPro" id="IPR000169">
    <property type="entry name" value="Pept_cys_AS"/>
</dbReference>
<accession>A0ABD0TJS9</accession>
<dbReference type="SMART" id="SM00645">
    <property type="entry name" value="Pept_C1"/>
    <property type="match status" value="1"/>
</dbReference>
<dbReference type="GO" id="GO:0008234">
    <property type="term" value="F:cysteine-type peptidase activity"/>
    <property type="evidence" value="ECO:0007669"/>
    <property type="project" value="UniProtKB-KW"/>
</dbReference>
<protein>
    <submittedName>
        <fullName evidence="10">Uncharacterized protein</fullName>
    </submittedName>
</protein>
<dbReference type="PRINTS" id="PR00705">
    <property type="entry name" value="PAPAIN"/>
</dbReference>
<feature type="chain" id="PRO_5044804795" evidence="7">
    <location>
        <begin position="18"/>
        <end position="334"/>
    </location>
</feature>
<dbReference type="InterPro" id="IPR039417">
    <property type="entry name" value="Peptidase_C1A_papain-like"/>
</dbReference>
<proteinExistence type="inferred from homology"/>
<dbReference type="InterPro" id="IPR038765">
    <property type="entry name" value="Papain-like_cys_pep_sf"/>
</dbReference>
<dbReference type="InterPro" id="IPR025661">
    <property type="entry name" value="Pept_asp_AS"/>
</dbReference>
<dbReference type="FunFam" id="3.90.70.10:FF:000103">
    <property type="entry name" value="Hypothetical LOC496748"/>
    <property type="match status" value="1"/>
</dbReference>
<dbReference type="Gene3D" id="3.90.70.10">
    <property type="entry name" value="Cysteine proteinases"/>
    <property type="match status" value="1"/>
</dbReference>
<name>A0ABD0TJS9_LOXSC</name>
<dbReference type="PROSITE" id="PS00639">
    <property type="entry name" value="THIOL_PROTEASE_HIS"/>
    <property type="match status" value="1"/>
</dbReference>
<keyword evidence="7" id="KW-0732">Signal</keyword>
<evidence type="ECO:0000256" key="3">
    <source>
        <dbReference type="ARBA" id="ARBA00022801"/>
    </source>
</evidence>
<dbReference type="Pfam" id="PF08246">
    <property type="entry name" value="Inhibitor_I29"/>
    <property type="match status" value="1"/>
</dbReference>
<evidence type="ECO:0000313" key="10">
    <source>
        <dbReference type="EMBL" id="KAL0849601.1"/>
    </source>
</evidence>
<evidence type="ECO:0000313" key="11">
    <source>
        <dbReference type="Proteomes" id="UP001549921"/>
    </source>
</evidence>
<dbReference type="InterPro" id="IPR013128">
    <property type="entry name" value="Peptidase_C1A"/>
</dbReference>
<dbReference type="PROSITE" id="PS00139">
    <property type="entry name" value="THIOL_PROTEASE_CYS"/>
    <property type="match status" value="1"/>
</dbReference>
<feature type="domain" description="Cathepsin propeptide inhibitor" evidence="9">
    <location>
        <begin position="33"/>
        <end position="89"/>
    </location>
</feature>
<comment type="caution">
    <text evidence="10">The sequence shown here is derived from an EMBL/GenBank/DDBJ whole genome shotgun (WGS) entry which is preliminary data.</text>
</comment>
<organism evidence="10 11">
    <name type="scientific">Loxostege sticticalis</name>
    <name type="common">Beet webworm moth</name>
    <dbReference type="NCBI Taxonomy" id="481309"/>
    <lineage>
        <taxon>Eukaryota</taxon>
        <taxon>Metazoa</taxon>
        <taxon>Ecdysozoa</taxon>
        <taxon>Arthropoda</taxon>
        <taxon>Hexapoda</taxon>
        <taxon>Insecta</taxon>
        <taxon>Pterygota</taxon>
        <taxon>Neoptera</taxon>
        <taxon>Endopterygota</taxon>
        <taxon>Lepidoptera</taxon>
        <taxon>Glossata</taxon>
        <taxon>Ditrysia</taxon>
        <taxon>Pyraloidea</taxon>
        <taxon>Crambidae</taxon>
        <taxon>Pyraustinae</taxon>
        <taxon>Loxostege</taxon>
    </lineage>
</organism>
<keyword evidence="2" id="KW-0645">Protease</keyword>
<dbReference type="PANTHER" id="PTHR12411">
    <property type="entry name" value="CYSTEINE PROTEASE FAMILY C1-RELATED"/>
    <property type="match status" value="1"/>
</dbReference>
<dbReference type="AlphaFoldDB" id="A0ABD0TJS9"/>
<dbReference type="SUPFAM" id="SSF54001">
    <property type="entry name" value="Cysteine proteinases"/>
    <property type="match status" value="1"/>
</dbReference>
<dbReference type="EMBL" id="JBEDNZ010000004">
    <property type="protein sequence ID" value="KAL0849601.1"/>
    <property type="molecule type" value="Genomic_DNA"/>
</dbReference>
<feature type="signal peptide" evidence="7">
    <location>
        <begin position="1"/>
        <end position="17"/>
    </location>
</feature>
<dbReference type="Pfam" id="PF00112">
    <property type="entry name" value="Peptidase_C1"/>
    <property type="match status" value="1"/>
</dbReference>
<dbReference type="GO" id="GO:0006508">
    <property type="term" value="P:proteolysis"/>
    <property type="evidence" value="ECO:0007669"/>
    <property type="project" value="UniProtKB-KW"/>
</dbReference>
<dbReference type="InterPro" id="IPR025660">
    <property type="entry name" value="Pept_his_AS"/>
</dbReference>
<sequence length="334" mass="36951">MFSLVFLLCCVGALVSSAPQKSLYNIEDAASLFEDFVKTYNKEYTSEAEKQARFEIFKNNLKDINKKNQSSQSAVFGINQFADLTQEEFSQKYTLRSFGNIKSEAKCSYAVYNGTGVGAPESFDWRDQNKVTPVKNQQQCGSCWAFSTVGTVEGQYAMKYNQLVDLSPQQLVDCGQTTHGCDGGFMSNALLDTIGFGGIMSLQDYPYQASQSTCQADASRIAARVTDCREFYFQSEDELKETLATVGPISILVAATQWMTYHGGLVDASHCDQKLDHAVLLVGYGTADDGTGRPYWTIKNSWGTEWGDEGYIKITRNENTCNLMGGQFVTAVVQ</sequence>
<evidence type="ECO:0000256" key="4">
    <source>
        <dbReference type="ARBA" id="ARBA00022807"/>
    </source>
</evidence>
<keyword evidence="5" id="KW-0865">Zymogen</keyword>
<evidence type="ECO:0000256" key="1">
    <source>
        <dbReference type="ARBA" id="ARBA00008455"/>
    </source>
</evidence>
<dbReference type="InterPro" id="IPR000668">
    <property type="entry name" value="Peptidase_C1A_C"/>
</dbReference>
<evidence type="ECO:0000256" key="6">
    <source>
        <dbReference type="ARBA" id="ARBA00023157"/>
    </source>
</evidence>
<dbReference type="CDD" id="cd02248">
    <property type="entry name" value="Peptidase_C1A"/>
    <property type="match status" value="1"/>
</dbReference>
<evidence type="ECO:0000256" key="5">
    <source>
        <dbReference type="ARBA" id="ARBA00023145"/>
    </source>
</evidence>
<dbReference type="PROSITE" id="PS00640">
    <property type="entry name" value="THIOL_PROTEASE_ASN"/>
    <property type="match status" value="1"/>
</dbReference>
<reference evidence="10 11" key="1">
    <citation type="submission" date="2024-06" db="EMBL/GenBank/DDBJ databases">
        <title>A chromosome-level genome assembly of beet webworm, Loxostege sticticalis.</title>
        <authorList>
            <person name="Zhang Y."/>
        </authorList>
    </citation>
    <scope>NUCLEOTIDE SEQUENCE [LARGE SCALE GENOMIC DNA]</scope>
    <source>
        <strain evidence="10">AQ028</strain>
        <tissue evidence="10">Male pupae</tissue>
    </source>
</reference>
<dbReference type="InterPro" id="IPR013201">
    <property type="entry name" value="Prot_inhib_I29"/>
</dbReference>